<dbReference type="Proteomes" id="UP001259803">
    <property type="component" value="Unassembled WGS sequence"/>
</dbReference>
<dbReference type="SUPFAM" id="SSF51556">
    <property type="entry name" value="Metallo-dependent hydrolases"/>
    <property type="match status" value="1"/>
</dbReference>
<protein>
    <submittedName>
        <fullName evidence="3">Amidohydrolase family protein</fullName>
    </submittedName>
</protein>
<dbReference type="EMBL" id="JAVRHS010000017">
    <property type="protein sequence ID" value="MDT0577084.1"/>
    <property type="molecule type" value="Genomic_DNA"/>
</dbReference>
<dbReference type="PANTHER" id="PTHR43135">
    <property type="entry name" value="ALPHA-D-RIBOSE 1-METHYLPHOSPHONATE 5-TRIPHOSPHATE DIPHOSPHATASE"/>
    <property type="match status" value="1"/>
</dbReference>
<comment type="caution">
    <text evidence="3">The sequence shown here is derived from an EMBL/GenBank/DDBJ whole genome shotgun (WGS) entry which is preliminary data.</text>
</comment>
<name>A0ABU2ZL75_9SPHN</name>
<feature type="chain" id="PRO_5047101101" evidence="1">
    <location>
        <begin position="24"/>
        <end position="442"/>
    </location>
</feature>
<dbReference type="Pfam" id="PF01979">
    <property type="entry name" value="Amidohydro_1"/>
    <property type="match status" value="1"/>
</dbReference>
<reference evidence="3 4" key="1">
    <citation type="submission" date="2023-09" db="EMBL/GenBank/DDBJ databases">
        <authorList>
            <person name="Rey-Velasco X."/>
        </authorList>
    </citation>
    <scope>NUCLEOTIDE SEQUENCE [LARGE SCALE GENOMIC DNA]</scope>
    <source>
        <strain evidence="3 4">F390</strain>
    </source>
</reference>
<proteinExistence type="predicted"/>
<organism evidence="3 4">
    <name type="scientific">Croceicoccus esteveae</name>
    <dbReference type="NCBI Taxonomy" id="3075597"/>
    <lineage>
        <taxon>Bacteria</taxon>
        <taxon>Pseudomonadati</taxon>
        <taxon>Pseudomonadota</taxon>
        <taxon>Alphaproteobacteria</taxon>
        <taxon>Sphingomonadales</taxon>
        <taxon>Erythrobacteraceae</taxon>
        <taxon>Croceicoccus</taxon>
    </lineage>
</organism>
<dbReference type="RefSeq" id="WP_311341659.1">
    <property type="nucleotide sequence ID" value="NZ_JAVRHS010000017.1"/>
</dbReference>
<evidence type="ECO:0000256" key="1">
    <source>
        <dbReference type="SAM" id="SignalP"/>
    </source>
</evidence>
<dbReference type="InterPro" id="IPR032466">
    <property type="entry name" value="Metal_Hydrolase"/>
</dbReference>
<dbReference type="InterPro" id="IPR051781">
    <property type="entry name" value="Metallo-dep_Hydrolase"/>
</dbReference>
<dbReference type="Gene3D" id="3.20.20.140">
    <property type="entry name" value="Metal-dependent hydrolases"/>
    <property type="match status" value="1"/>
</dbReference>
<dbReference type="InterPro" id="IPR006680">
    <property type="entry name" value="Amidohydro-rel"/>
</dbReference>
<gene>
    <name evidence="3" type="ORF">RM533_13000</name>
</gene>
<dbReference type="CDD" id="cd01299">
    <property type="entry name" value="Met_dep_hydrolase_A"/>
    <property type="match status" value="1"/>
</dbReference>
<evidence type="ECO:0000313" key="4">
    <source>
        <dbReference type="Proteomes" id="UP001259803"/>
    </source>
</evidence>
<dbReference type="PANTHER" id="PTHR43135:SF3">
    <property type="entry name" value="ALPHA-D-RIBOSE 1-METHYLPHOSPHONATE 5-TRIPHOSPHATE DIPHOSPHATASE"/>
    <property type="match status" value="1"/>
</dbReference>
<keyword evidence="4" id="KW-1185">Reference proteome</keyword>
<dbReference type="Gene3D" id="2.30.40.10">
    <property type="entry name" value="Urease, subunit C, domain 1"/>
    <property type="match status" value="1"/>
</dbReference>
<evidence type="ECO:0000313" key="3">
    <source>
        <dbReference type="EMBL" id="MDT0577084.1"/>
    </source>
</evidence>
<dbReference type="InterPro" id="IPR057744">
    <property type="entry name" value="OTAase-like"/>
</dbReference>
<sequence length="442" mass="45592">MKQRWCKGFLAAVFLAGAMPAVAQEREPASDRSVVYIHAGRLLAEPGQAPRGPATIVVRGGEIAEVRDGFAPPETGAALVDLSDDFVLPGLIDLHVHLLGPGGDPLADRLTAINRDVQDDLLQGVANARVTLLAGFTTVRDLGGTERSIRALRDASQAGLVEAPTIVNAGHMLSVTGGHGDGRNGLGDLYSDAQGHQEYVCDGVEDCARAVRRQIGLGAQVIKFAATGGVLSNVSGGLSQAMTSTEMAAIIDTAHGLGRRVAAHSHADAGTRAAVEAGVDTIEHGSFLEPETIALMKRRGTWLVPTMLATRAAVAQAEAGALPPAVVPKAREAVAAAADSHARAIDAGVKIAFGTDTGVSSHGRNAEEFVLMVAAGMTPAAAIRAATSDAAEVLGRANSVGRIAPGMTADIIAVDGDPLLDVRELEDVDFVMKAGRVILHED</sequence>
<feature type="domain" description="Amidohydrolase-related" evidence="2">
    <location>
        <begin position="86"/>
        <end position="437"/>
    </location>
</feature>
<feature type="signal peptide" evidence="1">
    <location>
        <begin position="1"/>
        <end position="23"/>
    </location>
</feature>
<dbReference type="InterPro" id="IPR011059">
    <property type="entry name" value="Metal-dep_hydrolase_composite"/>
</dbReference>
<dbReference type="SUPFAM" id="SSF51338">
    <property type="entry name" value="Composite domain of metallo-dependent hydrolases"/>
    <property type="match status" value="1"/>
</dbReference>
<evidence type="ECO:0000259" key="2">
    <source>
        <dbReference type="Pfam" id="PF01979"/>
    </source>
</evidence>
<keyword evidence="1" id="KW-0732">Signal</keyword>
<accession>A0ABU2ZL75</accession>